<dbReference type="Proteomes" id="UP000182945">
    <property type="component" value="Chromosome"/>
</dbReference>
<dbReference type="RefSeq" id="WP_060679919.1">
    <property type="nucleotide sequence ID" value="NZ_CP017962.1"/>
</dbReference>
<dbReference type="Gene3D" id="3.40.50.720">
    <property type="entry name" value="NAD(P)-binding Rossmann-like Domain"/>
    <property type="match status" value="1"/>
</dbReference>
<evidence type="ECO:0000313" key="3">
    <source>
        <dbReference type="EMBL" id="APC49462.1"/>
    </source>
</evidence>
<comment type="similarity">
    <text evidence="1">Belongs to the NAD(P)-dependent epimerase/dehydratase family.</text>
</comment>
<evidence type="ECO:0000259" key="2">
    <source>
        <dbReference type="Pfam" id="PF01370"/>
    </source>
</evidence>
<protein>
    <submittedName>
        <fullName evidence="3">UDP-glucose 4-epimerase</fullName>
    </submittedName>
</protein>
<dbReference type="InterPro" id="IPR036291">
    <property type="entry name" value="NAD(P)-bd_dom_sf"/>
</dbReference>
<dbReference type="Gene3D" id="3.90.25.10">
    <property type="entry name" value="UDP-galactose 4-epimerase, domain 1"/>
    <property type="match status" value="1"/>
</dbReference>
<name>A0AAC9NLF1_VIRHA</name>
<dbReference type="InterPro" id="IPR001509">
    <property type="entry name" value="Epimerase_deHydtase"/>
</dbReference>
<dbReference type="SUPFAM" id="SSF51735">
    <property type="entry name" value="NAD(P)-binding Rossmann-fold domains"/>
    <property type="match status" value="1"/>
</dbReference>
<reference evidence="3 4" key="1">
    <citation type="submission" date="2016-11" db="EMBL/GenBank/DDBJ databases">
        <title>Complete genome sequencing of Virgibacillus halodenitrificans PDB-F2.</title>
        <authorList>
            <person name="Sun Z."/>
            <person name="Zhou Y."/>
            <person name="Li H."/>
        </authorList>
    </citation>
    <scope>NUCLEOTIDE SEQUENCE [LARGE SCALE GENOMIC DNA]</scope>
    <source>
        <strain evidence="3 4">PDB-F2</strain>
    </source>
</reference>
<proteinExistence type="inferred from homology"/>
<dbReference type="Pfam" id="PF01370">
    <property type="entry name" value="Epimerase"/>
    <property type="match status" value="1"/>
</dbReference>
<evidence type="ECO:0000313" key="4">
    <source>
        <dbReference type="Proteomes" id="UP000182945"/>
    </source>
</evidence>
<dbReference type="EMBL" id="CP017962">
    <property type="protein sequence ID" value="APC49462.1"/>
    <property type="molecule type" value="Genomic_DNA"/>
</dbReference>
<accession>A0AAC9NLF1</accession>
<evidence type="ECO:0000256" key="1">
    <source>
        <dbReference type="ARBA" id="ARBA00007637"/>
    </source>
</evidence>
<dbReference type="GeneID" id="71515761"/>
<gene>
    <name evidence="3" type="ORF">BME96_15220</name>
</gene>
<organism evidence="3 4">
    <name type="scientific">Virgibacillus halodenitrificans</name>
    <name type="common">Bacillus halodenitrificans</name>
    <dbReference type="NCBI Taxonomy" id="1482"/>
    <lineage>
        <taxon>Bacteria</taxon>
        <taxon>Bacillati</taxon>
        <taxon>Bacillota</taxon>
        <taxon>Bacilli</taxon>
        <taxon>Bacillales</taxon>
        <taxon>Bacillaceae</taxon>
        <taxon>Virgibacillus</taxon>
    </lineage>
</organism>
<dbReference type="AlphaFoldDB" id="A0AAC9NLF1"/>
<feature type="domain" description="NAD-dependent epimerase/dehydratase" evidence="2">
    <location>
        <begin position="3"/>
        <end position="234"/>
    </location>
</feature>
<dbReference type="KEGG" id="vhl:BME96_15220"/>
<sequence>MKILVTGGAGFVGSHIVDKLSELNYQVVVVDNLATGKHEYIKPGIRFYPMDLRNRELDQIFQIEKPDVVIHQAAQVSVQNSMKAPLKDCSINVMATINLLDCCVKYNVKKIIYASSAAVYGPAAKLPISEQETVSPMSFYGLSKLTSEQYIQAYSRLYPLEFTILRYANIYGPRQNTQGEAGVIALFVQQFINNQNIVIYGDGTQTRDFIYVEDVVNANIAAINNGNNHIYNIGTNQETSINKVFKTIREQGNQTLQCTYRPKQPGDIERSCLLNKKALNDLKWKPSTSLEKGIIKVIEDFSKR</sequence>
<dbReference type="PANTHER" id="PTHR43000">
    <property type="entry name" value="DTDP-D-GLUCOSE 4,6-DEHYDRATASE-RELATED"/>
    <property type="match status" value="1"/>
</dbReference>